<sequence>MPSLMPMMPFRGVRSSWLTLLMKRSFCSSSRFSSSISFCTVTAQHAEQHMMSQNCNRIQGVRWDEVDGSMTSKIALGYEAYTGLKWMACVPHIMLRAVSSCYVQCHYAVSRLFHYAGQDTAVKSQWEPEELPSTVYEPPPPKPDSTQCFTEQNRGSKHLMNKAPEPAAALTATRKERKEKRREEKKRKEKRKREKKKRKEKKRKEKKRKEKEKRRKREEKKEKKKKRRKEEKRKEEKRKEKKEKKRKEKNRKEMKRKEKKRKEEKRKRKEEKIHRQ</sequence>
<name>A0ABQ7GQW6_DUNSA</name>
<comment type="caution">
    <text evidence="2">The sequence shown here is derived from an EMBL/GenBank/DDBJ whole genome shotgun (WGS) entry which is preliminary data.</text>
</comment>
<organism evidence="2 3">
    <name type="scientific">Dunaliella salina</name>
    <name type="common">Green alga</name>
    <name type="synonym">Protococcus salinus</name>
    <dbReference type="NCBI Taxonomy" id="3046"/>
    <lineage>
        <taxon>Eukaryota</taxon>
        <taxon>Viridiplantae</taxon>
        <taxon>Chlorophyta</taxon>
        <taxon>core chlorophytes</taxon>
        <taxon>Chlorophyceae</taxon>
        <taxon>CS clade</taxon>
        <taxon>Chlamydomonadales</taxon>
        <taxon>Dunaliellaceae</taxon>
        <taxon>Dunaliella</taxon>
    </lineage>
</organism>
<reference evidence="2" key="1">
    <citation type="submission" date="2017-08" db="EMBL/GenBank/DDBJ databases">
        <authorList>
            <person name="Polle J.E."/>
            <person name="Barry K."/>
            <person name="Cushman J."/>
            <person name="Schmutz J."/>
            <person name="Tran D."/>
            <person name="Hathwaick L.T."/>
            <person name="Yim W.C."/>
            <person name="Jenkins J."/>
            <person name="Mckie-Krisberg Z.M."/>
            <person name="Prochnik S."/>
            <person name="Lindquist E."/>
            <person name="Dockter R.B."/>
            <person name="Adam C."/>
            <person name="Molina H."/>
            <person name="Bunkerborg J."/>
            <person name="Jin E."/>
            <person name="Buchheim M."/>
            <person name="Magnuson J."/>
        </authorList>
    </citation>
    <scope>NUCLEOTIDE SEQUENCE</scope>
    <source>
        <strain evidence="2">CCAP 19/18</strain>
    </source>
</reference>
<dbReference type="Proteomes" id="UP000815325">
    <property type="component" value="Unassembled WGS sequence"/>
</dbReference>
<feature type="compositionally biased region" description="Basic residues" evidence="1">
    <location>
        <begin position="239"/>
        <end position="269"/>
    </location>
</feature>
<evidence type="ECO:0000313" key="3">
    <source>
        <dbReference type="Proteomes" id="UP000815325"/>
    </source>
</evidence>
<evidence type="ECO:0000256" key="1">
    <source>
        <dbReference type="SAM" id="MobiDB-lite"/>
    </source>
</evidence>
<dbReference type="PANTHER" id="PTHR21515">
    <property type="entry name" value="MAJOR SPERM PROTEIN"/>
    <property type="match status" value="1"/>
</dbReference>
<accession>A0ABQ7GQW6</accession>
<proteinExistence type="predicted"/>
<feature type="region of interest" description="Disordered" evidence="1">
    <location>
        <begin position="128"/>
        <end position="276"/>
    </location>
</feature>
<gene>
    <name evidence="2" type="ORF">DUNSADRAFT_4974</name>
</gene>
<feature type="compositionally biased region" description="Polar residues" evidence="1">
    <location>
        <begin position="144"/>
        <end position="153"/>
    </location>
</feature>
<dbReference type="EMBL" id="MU069633">
    <property type="protein sequence ID" value="KAF5837001.1"/>
    <property type="molecule type" value="Genomic_DNA"/>
</dbReference>
<keyword evidence="3" id="KW-1185">Reference proteome</keyword>
<evidence type="ECO:0000313" key="2">
    <source>
        <dbReference type="EMBL" id="KAF5837001.1"/>
    </source>
</evidence>
<feature type="compositionally biased region" description="Basic residues" evidence="1">
    <location>
        <begin position="175"/>
        <end position="231"/>
    </location>
</feature>
<protein>
    <submittedName>
        <fullName evidence="2">Uncharacterized protein</fullName>
    </submittedName>
</protein>